<protein>
    <submittedName>
        <fullName evidence="1">Uncharacterized protein</fullName>
    </submittedName>
</protein>
<name>A0A218MM26_9VIRU</name>
<reference evidence="1" key="2">
    <citation type="journal article" date="2017" name="Nat. Commun.">
        <title>Single-virus genomics reveals hidden cosmopolitan and abundant viruses.</title>
        <authorList>
            <person name="Martinez-Hernandez F."/>
            <person name="Fornas O."/>
            <person name="Lluesma Gomez M."/>
            <person name="Bolduc B."/>
            <person name="de la Cruz Pena M.J."/>
            <person name="Martinez J.M."/>
            <person name="Anton J."/>
            <person name="Gasol J.M."/>
            <person name="Rosselli R."/>
            <person name="Rodriguez-Valera F."/>
            <person name="Sullivan M.B."/>
            <person name="Acinas S.G."/>
            <person name="Martinez-Garcia M."/>
        </authorList>
    </citation>
    <scope>NUCLEOTIDE SEQUENCE</scope>
</reference>
<accession>A0A218MM26</accession>
<reference evidence="1" key="1">
    <citation type="submission" date="2016-10" db="EMBL/GenBank/DDBJ databases">
        <authorList>
            <person name="Varghese N."/>
        </authorList>
    </citation>
    <scope>NUCLEOTIDE SEQUENCE</scope>
</reference>
<dbReference type="EMBL" id="KY052829">
    <property type="protein sequence ID" value="ASF00333.1"/>
    <property type="molecule type" value="Genomic_DNA"/>
</dbReference>
<proteinExistence type="predicted"/>
<organism evidence="1">
    <name type="scientific">uncultured virus</name>
    <dbReference type="NCBI Taxonomy" id="340016"/>
    <lineage>
        <taxon>Viruses</taxon>
        <taxon>environmental samples</taxon>
    </lineage>
</organism>
<evidence type="ECO:0000313" key="1">
    <source>
        <dbReference type="EMBL" id="ASF00333.1"/>
    </source>
</evidence>
<sequence length="92" mass="10408">MHVGLEGDYNSVHPHARCTLDDNIYGVFYNSEYRASFYAGKKTKYLEYGLVTGYTANEIVPMIRIVHGNWFVAPGYELTGNTGLVIGWEIEL</sequence>